<dbReference type="EMBL" id="BQNB010015170">
    <property type="protein sequence ID" value="GJT36805.1"/>
    <property type="molecule type" value="Genomic_DNA"/>
</dbReference>
<evidence type="ECO:0000313" key="2">
    <source>
        <dbReference type="EMBL" id="GJT36805.1"/>
    </source>
</evidence>
<accession>A0ABQ5DCY3</accession>
<feature type="compositionally biased region" description="Basic residues" evidence="1">
    <location>
        <begin position="54"/>
        <end position="76"/>
    </location>
</feature>
<proteinExistence type="predicted"/>
<evidence type="ECO:0000313" key="3">
    <source>
        <dbReference type="Proteomes" id="UP001151760"/>
    </source>
</evidence>
<reference evidence="2" key="2">
    <citation type="submission" date="2022-01" db="EMBL/GenBank/DDBJ databases">
        <authorList>
            <person name="Yamashiro T."/>
            <person name="Shiraishi A."/>
            <person name="Satake H."/>
            <person name="Nakayama K."/>
        </authorList>
    </citation>
    <scope>NUCLEOTIDE SEQUENCE</scope>
</reference>
<dbReference type="Proteomes" id="UP001151760">
    <property type="component" value="Unassembled WGS sequence"/>
</dbReference>
<comment type="caution">
    <text evidence="2">The sequence shown here is derived from an EMBL/GenBank/DDBJ whole genome shotgun (WGS) entry which is preliminary data.</text>
</comment>
<protein>
    <submittedName>
        <fullName evidence="2">Uncharacterized protein</fullName>
    </submittedName>
</protein>
<gene>
    <name evidence="2" type="ORF">Tco_0936670</name>
</gene>
<keyword evidence="3" id="KW-1185">Reference proteome</keyword>
<evidence type="ECO:0000256" key="1">
    <source>
        <dbReference type="SAM" id="MobiDB-lite"/>
    </source>
</evidence>
<sequence>MALATTDRGPSCMLHDPSCISRITYSAWSGPTHLSHGFRNDRWYQISTKGQKQSQKRQNRARNGKSAKKSKSKSTKVKVNTEKSKSKTKPESKKS</sequence>
<feature type="compositionally biased region" description="Basic and acidic residues" evidence="1">
    <location>
        <begin position="79"/>
        <end position="95"/>
    </location>
</feature>
<name>A0ABQ5DCY3_9ASTR</name>
<feature type="region of interest" description="Disordered" evidence="1">
    <location>
        <begin position="47"/>
        <end position="95"/>
    </location>
</feature>
<reference evidence="2" key="1">
    <citation type="journal article" date="2022" name="Int. J. Mol. Sci.">
        <title>Draft Genome of Tanacetum Coccineum: Genomic Comparison of Closely Related Tanacetum-Family Plants.</title>
        <authorList>
            <person name="Yamashiro T."/>
            <person name="Shiraishi A."/>
            <person name="Nakayama K."/>
            <person name="Satake H."/>
        </authorList>
    </citation>
    <scope>NUCLEOTIDE SEQUENCE</scope>
</reference>
<organism evidence="2 3">
    <name type="scientific">Tanacetum coccineum</name>
    <dbReference type="NCBI Taxonomy" id="301880"/>
    <lineage>
        <taxon>Eukaryota</taxon>
        <taxon>Viridiplantae</taxon>
        <taxon>Streptophyta</taxon>
        <taxon>Embryophyta</taxon>
        <taxon>Tracheophyta</taxon>
        <taxon>Spermatophyta</taxon>
        <taxon>Magnoliopsida</taxon>
        <taxon>eudicotyledons</taxon>
        <taxon>Gunneridae</taxon>
        <taxon>Pentapetalae</taxon>
        <taxon>asterids</taxon>
        <taxon>campanulids</taxon>
        <taxon>Asterales</taxon>
        <taxon>Asteraceae</taxon>
        <taxon>Asteroideae</taxon>
        <taxon>Anthemideae</taxon>
        <taxon>Anthemidinae</taxon>
        <taxon>Tanacetum</taxon>
    </lineage>
</organism>